<feature type="region of interest" description="Disordered" evidence="1">
    <location>
        <begin position="43"/>
        <end position="90"/>
    </location>
</feature>
<gene>
    <name evidence="2" type="ORF">PtA15_16A145</name>
</gene>
<dbReference type="Proteomes" id="UP001164743">
    <property type="component" value="Chromosome 16A"/>
</dbReference>
<dbReference type="RefSeq" id="XP_053027794.1">
    <property type="nucleotide sequence ID" value="XM_053163806.1"/>
</dbReference>
<feature type="compositionally biased region" description="Basic and acidic residues" evidence="1">
    <location>
        <begin position="61"/>
        <end position="71"/>
    </location>
</feature>
<evidence type="ECO:0000313" key="2">
    <source>
        <dbReference type="EMBL" id="WAQ92239.1"/>
    </source>
</evidence>
<reference evidence="2" key="1">
    <citation type="submission" date="2022-10" db="EMBL/GenBank/DDBJ databases">
        <title>Puccinia triticina Genome sequencing and assembly.</title>
        <authorList>
            <person name="Li C."/>
        </authorList>
    </citation>
    <scope>NUCLEOTIDE SEQUENCE</scope>
    <source>
        <strain evidence="2">Pt15</strain>
    </source>
</reference>
<dbReference type="GeneID" id="77804701"/>
<dbReference type="EMBL" id="CP110436">
    <property type="protein sequence ID" value="WAQ92239.1"/>
    <property type="molecule type" value="Genomic_DNA"/>
</dbReference>
<keyword evidence="3" id="KW-1185">Reference proteome</keyword>
<protein>
    <submittedName>
        <fullName evidence="2">Uncharacterized protein</fullName>
    </submittedName>
</protein>
<sequence>MAATPAPDPVVMAPTSMEMVSTTTPKHIDLVYPCVPFDQCTAGPSKPVTLGGHPSNSQDSWGDRNGPHRGQDSSSSPVYCRSSPGCRCDS</sequence>
<evidence type="ECO:0000313" key="3">
    <source>
        <dbReference type="Proteomes" id="UP001164743"/>
    </source>
</evidence>
<name>A0ABY7D3Q3_9BASI</name>
<accession>A0ABY7D3Q3</accession>
<organism evidence="2 3">
    <name type="scientific">Puccinia triticina</name>
    <dbReference type="NCBI Taxonomy" id="208348"/>
    <lineage>
        <taxon>Eukaryota</taxon>
        <taxon>Fungi</taxon>
        <taxon>Dikarya</taxon>
        <taxon>Basidiomycota</taxon>
        <taxon>Pucciniomycotina</taxon>
        <taxon>Pucciniomycetes</taxon>
        <taxon>Pucciniales</taxon>
        <taxon>Pucciniaceae</taxon>
        <taxon>Puccinia</taxon>
    </lineage>
</organism>
<feature type="compositionally biased region" description="Low complexity" evidence="1">
    <location>
        <begin position="73"/>
        <end position="83"/>
    </location>
</feature>
<proteinExistence type="predicted"/>
<evidence type="ECO:0000256" key="1">
    <source>
        <dbReference type="SAM" id="MobiDB-lite"/>
    </source>
</evidence>